<dbReference type="Proteomes" id="UP001230188">
    <property type="component" value="Unassembled WGS sequence"/>
</dbReference>
<dbReference type="InterPro" id="IPR017871">
    <property type="entry name" value="ABC_transporter-like_CS"/>
</dbReference>
<keyword evidence="4" id="KW-0547">Nucleotide-binding</keyword>
<evidence type="ECO:0000256" key="3">
    <source>
        <dbReference type="ARBA" id="ARBA00022692"/>
    </source>
</evidence>
<dbReference type="GO" id="GO:0140359">
    <property type="term" value="F:ABC-type transporter activity"/>
    <property type="evidence" value="ECO:0007669"/>
    <property type="project" value="InterPro"/>
</dbReference>
<evidence type="ECO:0000256" key="2">
    <source>
        <dbReference type="ARBA" id="ARBA00022448"/>
    </source>
</evidence>
<feature type="transmembrane region" description="Helical" evidence="8">
    <location>
        <begin position="978"/>
        <end position="996"/>
    </location>
</feature>
<dbReference type="PANTHER" id="PTHR48041:SF139">
    <property type="entry name" value="PROTEIN SCARLET"/>
    <property type="match status" value="1"/>
</dbReference>
<name>A0AAD7UKZ0_9STRA</name>
<sequence>MEAKPLLAGSKNGAVVCVEDLWYARSVRKAWHIELCGINLVARPGEVWGCMGRSGPWMTSLMELLAVQRSEGWMSGRITYDGYAATARTRHVATLVSRENHFSCVSALTVREIVAVSARLRNASEALVDETIDLLGLRKCAHVRIGSETIRGISGGEKKRLAIALGLVAQPRLVLLNEPTTGLDSTTALDVMRHVHDSVAHNQGRTVVATLHTPSADVFARCDKLLLVTTAGRVAWAGPAADVIAHLRGVVPTVVDADDGGLVSNPADAVLAVASAPGASRRLAAAFAKSNAGQASLRAVATAQGAPGPRPPDPEVSHADAIRQVRALLWRSVTQFARSRSIWLTSLFKMAWIGFLYSTTFKDQPKNAEGAANLESCFYFALMFGILGNLRGIVTLFDERALFEHERANGAYSPFVYWFVASVAQVPWLIFVNVLFSTLVFFSVGGAKVQGTLWVWAWYLLVTQFTNLVGFAWAQMLAAWTSSPQVAMSVWQPGVYIWAQTSGYPIKLPVISHTNPAYWLMFVSFTRWAYEAIVVGFFHAGWGTLSRHDVLSEFGYPTTSSLWFLLMPIILFIFIIRFVTYPPLRGTRPKLRFASTSHDLEKMAPDFAETVGKAASVAIAIASDAVEFNKSDDKLFEEVRVDVHPLWYSVRVVDANGEKTVKPLLFGVGATVAPGELLAVMGPSGAGKSTFLDVISGRKTTGFGRGSVAYNGATPTRLQRHKLQCYVMQHDVLIPNLTVAETVRIASMLRLDAPASARVAERASGVIAMLGLDGCAATLVRGLATGERRLCAAAVEMVHLPSVMYLDEPTSGLDSKMSLDFVRAMMRLVERRATLVCTIHQPSEPIFRLFPKVLVIGDGRAVFSGTPAEAAARMMQEMPERAGQTTRNAAEWLLDAAAAAGRSKRDVIERQDGLLEPVADGFDLDRPLGGATGCFGGGDDEDTSCESVFGGGGLLRQFYHFRVHLLRNLLVLSHSRQAIFIALLRNICVAVWYGVVYDDQTNMHSLASVNYFSQQFITMSNLQAIPTMFTERPLLYREVSAGFYTVLPYLAARCALNAIVQIPLVLVYCVITYPMVNMRGGLFSLHFVFFYMVMFGLSLAGYSFSNFIAAITPNQQSALNLYSALFQFSMFFCGYAIPIDQVPTYWSWAPKFSFARWSFEALILNEFDGIDDDDDGAGAEYWLKYWNFNGANKYRVFAVFVLQVSVFHVLALLAMRLVSYQKT</sequence>
<feature type="transmembrane region" description="Helical" evidence="8">
    <location>
        <begin position="517"/>
        <end position="542"/>
    </location>
</feature>
<feature type="transmembrane region" description="Helical" evidence="8">
    <location>
        <begin position="1196"/>
        <end position="1218"/>
    </location>
</feature>
<evidence type="ECO:0000313" key="11">
    <source>
        <dbReference type="Proteomes" id="UP001230188"/>
    </source>
</evidence>
<dbReference type="EMBL" id="JAQMWT010000157">
    <property type="protein sequence ID" value="KAJ8608935.1"/>
    <property type="molecule type" value="Genomic_DNA"/>
</dbReference>
<feature type="transmembrane region" description="Helical" evidence="8">
    <location>
        <begin position="341"/>
        <end position="358"/>
    </location>
</feature>
<feature type="domain" description="ABC transporter" evidence="9">
    <location>
        <begin position="650"/>
        <end position="883"/>
    </location>
</feature>
<evidence type="ECO:0000313" key="10">
    <source>
        <dbReference type="EMBL" id="KAJ8608935.1"/>
    </source>
</evidence>
<evidence type="ECO:0000256" key="5">
    <source>
        <dbReference type="ARBA" id="ARBA00022840"/>
    </source>
</evidence>
<dbReference type="PROSITE" id="PS00211">
    <property type="entry name" value="ABC_TRANSPORTER_1"/>
    <property type="match status" value="1"/>
</dbReference>
<evidence type="ECO:0000259" key="9">
    <source>
        <dbReference type="PROSITE" id="PS50893"/>
    </source>
</evidence>
<evidence type="ECO:0000256" key="6">
    <source>
        <dbReference type="ARBA" id="ARBA00022989"/>
    </source>
</evidence>
<accession>A0AAD7UKZ0</accession>
<comment type="subcellular location">
    <subcellularLocation>
        <location evidence="1">Membrane</location>
        <topology evidence="1">Multi-pass membrane protein</topology>
    </subcellularLocation>
</comment>
<keyword evidence="7 8" id="KW-0472">Membrane</keyword>
<dbReference type="InterPro" id="IPR013525">
    <property type="entry name" value="ABC2_TM"/>
</dbReference>
<dbReference type="Pfam" id="PF01061">
    <property type="entry name" value="ABC2_membrane"/>
    <property type="match status" value="2"/>
</dbReference>
<protein>
    <recommendedName>
        <fullName evidence="9">ABC transporter domain-containing protein</fullName>
    </recommendedName>
</protein>
<gene>
    <name evidence="10" type="ORF">CTAYLR_005316</name>
</gene>
<feature type="transmembrane region" description="Helical" evidence="8">
    <location>
        <begin position="417"/>
        <end position="444"/>
    </location>
</feature>
<feature type="transmembrane region" description="Helical" evidence="8">
    <location>
        <begin position="562"/>
        <end position="580"/>
    </location>
</feature>
<dbReference type="Gene3D" id="3.40.50.300">
    <property type="entry name" value="P-loop containing nucleotide triphosphate hydrolases"/>
    <property type="match status" value="2"/>
</dbReference>
<evidence type="ECO:0000256" key="4">
    <source>
        <dbReference type="ARBA" id="ARBA00022741"/>
    </source>
</evidence>
<dbReference type="InterPro" id="IPR027417">
    <property type="entry name" value="P-loop_NTPase"/>
</dbReference>
<feature type="transmembrane region" description="Helical" evidence="8">
    <location>
        <begin position="378"/>
        <end position="397"/>
    </location>
</feature>
<dbReference type="GO" id="GO:0016887">
    <property type="term" value="F:ATP hydrolysis activity"/>
    <property type="evidence" value="ECO:0007669"/>
    <property type="project" value="InterPro"/>
</dbReference>
<evidence type="ECO:0000256" key="1">
    <source>
        <dbReference type="ARBA" id="ARBA00004141"/>
    </source>
</evidence>
<keyword evidence="5" id="KW-0067">ATP-binding</keyword>
<feature type="transmembrane region" description="Helical" evidence="8">
    <location>
        <begin position="1118"/>
        <end position="1137"/>
    </location>
</feature>
<feature type="transmembrane region" description="Helical" evidence="8">
    <location>
        <begin position="1058"/>
        <end position="1076"/>
    </location>
</feature>
<evidence type="ECO:0000256" key="7">
    <source>
        <dbReference type="ARBA" id="ARBA00023136"/>
    </source>
</evidence>
<organism evidence="10 11">
    <name type="scientific">Chrysophaeum taylorii</name>
    <dbReference type="NCBI Taxonomy" id="2483200"/>
    <lineage>
        <taxon>Eukaryota</taxon>
        <taxon>Sar</taxon>
        <taxon>Stramenopiles</taxon>
        <taxon>Ochrophyta</taxon>
        <taxon>Pelagophyceae</taxon>
        <taxon>Pelagomonadales</taxon>
        <taxon>Pelagomonadaceae</taxon>
        <taxon>Chrysophaeum</taxon>
    </lineage>
</organism>
<dbReference type="AlphaFoldDB" id="A0AAD7UKZ0"/>
<feature type="domain" description="ABC transporter" evidence="9">
    <location>
        <begin position="16"/>
        <end position="256"/>
    </location>
</feature>
<dbReference type="SUPFAM" id="SSF52540">
    <property type="entry name" value="P-loop containing nucleoside triphosphate hydrolases"/>
    <property type="match status" value="2"/>
</dbReference>
<keyword evidence="2" id="KW-0813">Transport</keyword>
<dbReference type="GO" id="GO:0005524">
    <property type="term" value="F:ATP binding"/>
    <property type="evidence" value="ECO:0007669"/>
    <property type="project" value="UniProtKB-KW"/>
</dbReference>
<dbReference type="PROSITE" id="PS50893">
    <property type="entry name" value="ABC_TRANSPORTER_2"/>
    <property type="match status" value="2"/>
</dbReference>
<dbReference type="InterPro" id="IPR003593">
    <property type="entry name" value="AAA+_ATPase"/>
</dbReference>
<reference evidence="10" key="1">
    <citation type="submission" date="2023-01" db="EMBL/GenBank/DDBJ databases">
        <title>Metagenome sequencing of chrysophaentin producing Chrysophaeum taylorii.</title>
        <authorList>
            <person name="Davison J."/>
            <person name="Bewley C."/>
        </authorList>
    </citation>
    <scope>NUCLEOTIDE SEQUENCE</scope>
    <source>
        <strain evidence="10">NIES-1699</strain>
    </source>
</reference>
<keyword evidence="3 8" id="KW-0812">Transmembrane</keyword>
<feature type="transmembrane region" description="Helical" evidence="8">
    <location>
        <begin position="456"/>
        <end position="480"/>
    </location>
</feature>
<dbReference type="InterPro" id="IPR003439">
    <property type="entry name" value="ABC_transporter-like_ATP-bd"/>
</dbReference>
<evidence type="ECO:0000256" key="8">
    <source>
        <dbReference type="SAM" id="Phobius"/>
    </source>
</evidence>
<keyword evidence="11" id="KW-1185">Reference proteome</keyword>
<feature type="transmembrane region" description="Helical" evidence="8">
    <location>
        <begin position="1088"/>
        <end position="1111"/>
    </location>
</feature>
<proteinExistence type="predicted"/>
<dbReference type="InterPro" id="IPR050352">
    <property type="entry name" value="ABCG_transporters"/>
</dbReference>
<dbReference type="Pfam" id="PF00005">
    <property type="entry name" value="ABC_tran"/>
    <property type="match status" value="2"/>
</dbReference>
<comment type="caution">
    <text evidence="10">The sequence shown here is derived from an EMBL/GenBank/DDBJ whole genome shotgun (WGS) entry which is preliminary data.</text>
</comment>
<dbReference type="PANTHER" id="PTHR48041">
    <property type="entry name" value="ABC TRANSPORTER G FAMILY MEMBER 28"/>
    <property type="match status" value="1"/>
</dbReference>
<dbReference type="GO" id="GO:0016020">
    <property type="term" value="C:membrane"/>
    <property type="evidence" value="ECO:0007669"/>
    <property type="project" value="UniProtKB-SubCell"/>
</dbReference>
<dbReference type="SMART" id="SM00382">
    <property type="entry name" value="AAA"/>
    <property type="match status" value="1"/>
</dbReference>
<keyword evidence="6 8" id="KW-1133">Transmembrane helix</keyword>